<sequence>MRRPLYAAAGWLMVALGLVGLVLPVMPTTIFMILAAWFFSRSSPRFEAWLLEHRLFGPPIRQWRERGAIPLPAKIFAVGSMVGGFAVFLFLTEPPLWLAAVVAALLLASAAFVVTRPNR</sequence>
<dbReference type="PIRSF" id="PIRSF016789">
    <property type="entry name" value="DUF454"/>
    <property type="match status" value="1"/>
</dbReference>
<evidence type="ECO:0000313" key="2">
    <source>
        <dbReference type="EMBL" id="MDQ0515509.1"/>
    </source>
</evidence>
<comment type="caution">
    <text evidence="2">The sequence shown here is derived from an EMBL/GenBank/DDBJ whole genome shotgun (WGS) entry which is preliminary data.</text>
</comment>
<dbReference type="Proteomes" id="UP001223743">
    <property type="component" value="Unassembled WGS sequence"/>
</dbReference>
<reference evidence="2 3" key="1">
    <citation type="submission" date="2023-07" db="EMBL/GenBank/DDBJ databases">
        <title>Genomic Encyclopedia of Type Strains, Phase IV (KMG-IV): sequencing the most valuable type-strain genomes for metagenomic binning, comparative biology and taxonomic classification.</title>
        <authorList>
            <person name="Goeker M."/>
        </authorList>
    </citation>
    <scope>NUCLEOTIDE SEQUENCE [LARGE SCALE GENOMIC DNA]</scope>
    <source>
        <strain evidence="2 3">B1-1</strain>
    </source>
</reference>
<gene>
    <name evidence="2" type="ORF">QO015_001122</name>
</gene>
<accession>A0ABU0M3G5</accession>
<organism evidence="2 3">
    <name type="scientific">Kaistia geumhonensis</name>
    <dbReference type="NCBI Taxonomy" id="410839"/>
    <lineage>
        <taxon>Bacteria</taxon>
        <taxon>Pseudomonadati</taxon>
        <taxon>Pseudomonadota</taxon>
        <taxon>Alphaproteobacteria</taxon>
        <taxon>Hyphomicrobiales</taxon>
        <taxon>Kaistiaceae</taxon>
        <taxon>Kaistia</taxon>
    </lineage>
</organism>
<keyword evidence="1" id="KW-0812">Transmembrane</keyword>
<dbReference type="Pfam" id="PF04304">
    <property type="entry name" value="DUF454"/>
    <property type="match status" value="1"/>
</dbReference>
<keyword evidence="1" id="KW-0472">Membrane</keyword>
<dbReference type="InterPro" id="IPR007401">
    <property type="entry name" value="DUF454"/>
</dbReference>
<feature type="transmembrane region" description="Helical" evidence="1">
    <location>
        <begin position="6"/>
        <end position="39"/>
    </location>
</feature>
<name>A0ABU0M3G5_9HYPH</name>
<evidence type="ECO:0000256" key="1">
    <source>
        <dbReference type="SAM" id="Phobius"/>
    </source>
</evidence>
<keyword evidence="3" id="KW-1185">Reference proteome</keyword>
<feature type="transmembrane region" description="Helical" evidence="1">
    <location>
        <begin position="71"/>
        <end position="91"/>
    </location>
</feature>
<keyword evidence="1" id="KW-1133">Transmembrane helix</keyword>
<dbReference type="EMBL" id="JAUSWJ010000001">
    <property type="protein sequence ID" value="MDQ0515509.1"/>
    <property type="molecule type" value="Genomic_DNA"/>
</dbReference>
<evidence type="ECO:0000313" key="3">
    <source>
        <dbReference type="Proteomes" id="UP001223743"/>
    </source>
</evidence>
<proteinExistence type="predicted"/>
<protein>
    <submittedName>
        <fullName evidence="2">Uncharacterized membrane protein YbaN (DUF454 family)</fullName>
    </submittedName>
</protein>
<dbReference type="RefSeq" id="WP_307288889.1">
    <property type="nucleotide sequence ID" value="NZ_JAUSWJ010000001.1"/>
</dbReference>
<dbReference type="PANTHER" id="PTHR35813">
    <property type="entry name" value="INNER MEMBRANE PROTEIN YBAN"/>
    <property type="match status" value="1"/>
</dbReference>
<dbReference type="PANTHER" id="PTHR35813:SF1">
    <property type="entry name" value="INNER MEMBRANE PROTEIN YBAN"/>
    <property type="match status" value="1"/>
</dbReference>
<feature type="transmembrane region" description="Helical" evidence="1">
    <location>
        <begin position="97"/>
        <end position="115"/>
    </location>
</feature>